<feature type="compositionally biased region" description="Polar residues" evidence="1">
    <location>
        <begin position="1"/>
        <end position="10"/>
    </location>
</feature>
<feature type="region of interest" description="Disordered" evidence="1">
    <location>
        <begin position="1"/>
        <end position="53"/>
    </location>
</feature>
<proteinExistence type="predicted"/>
<accession>A0A2K3KCL9</accession>
<protein>
    <submittedName>
        <fullName evidence="2">Uncharacterized protein</fullName>
    </submittedName>
</protein>
<feature type="non-terminal residue" evidence="2">
    <location>
        <position position="1"/>
    </location>
</feature>
<evidence type="ECO:0000313" key="2">
    <source>
        <dbReference type="EMBL" id="PNX64047.1"/>
    </source>
</evidence>
<sequence>GNGKQAPSTSEAQHELEHEHEQVDEAQHESEHEPQHMDEVEEEAGMKMTRTVM</sequence>
<organism evidence="2 3">
    <name type="scientific">Trifolium pratense</name>
    <name type="common">Red clover</name>
    <dbReference type="NCBI Taxonomy" id="57577"/>
    <lineage>
        <taxon>Eukaryota</taxon>
        <taxon>Viridiplantae</taxon>
        <taxon>Streptophyta</taxon>
        <taxon>Embryophyta</taxon>
        <taxon>Tracheophyta</taxon>
        <taxon>Spermatophyta</taxon>
        <taxon>Magnoliopsida</taxon>
        <taxon>eudicotyledons</taxon>
        <taxon>Gunneridae</taxon>
        <taxon>Pentapetalae</taxon>
        <taxon>rosids</taxon>
        <taxon>fabids</taxon>
        <taxon>Fabales</taxon>
        <taxon>Fabaceae</taxon>
        <taxon>Papilionoideae</taxon>
        <taxon>50 kb inversion clade</taxon>
        <taxon>NPAAA clade</taxon>
        <taxon>Hologalegina</taxon>
        <taxon>IRL clade</taxon>
        <taxon>Trifolieae</taxon>
        <taxon>Trifolium</taxon>
    </lineage>
</organism>
<name>A0A2K3KCL9_TRIPR</name>
<reference evidence="2 3" key="1">
    <citation type="journal article" date="2014" name="Am. J. Bot.">
        <title>Genome assembly and annotation for red clover (Trifolium pratense; Fabaceae).</title>
        <authorList>
            <person name="Istvanek J."/>
            <person name="Jaros M."/>
            <person name="Krenek A."/>
            <person name="Repkova J."/>
        </authorList>
    </citation>
    <scope>NUCLEOTIDE SEQUENCE [LARGE SCALE GENOMIC DNA]</scope>
    <source>
        <strain evidence="3">cv. Tatra</strain>
        <tissue evidence="2">Young leaves</tissue>
    </source>
</reference>
<evidence type="ECO:0000256" key="1">
    <source>
        <dbReference type="SAM" id="MobiDB-lite"/>
    </source>
</evidence>
<comment type="caution">
    <text evidence="2">The sequence shown here is derived from an EMBL/GenBank/DDBJ whole genome shotgun (WGS) entry which is preliminary data.</text>
</comment>
<dbReference type="EMBL" id="ASHM01092057">
    <property type="protein sequence ID" value="PNX64047.1"/>
    <property type="molecule type" value="Genomic_DNA"/>
</dbReference>
<feature type="compositionally biased region" description="Basic and acidic residues" evidence="1">
    <location>
        <begin position="12"/>
        <end position="38"/>
    </location>
</feature>
<dbReference type="AlphaFoldDB" id="A0A2K3KCL9"/>
<dbReference type="Proteomes" id="UP000236291">
    <property type="component" value="Unassembled WGS sequence"/>
</dbReference>
<evidence type="ECO:0000313" key="3">
    <source>
        <dbReference type="Proteomes" id="UP000236291"/>
    </source>
</evidence>
<gene>
    <name evidence="2" type="ORF">L195_g053817</name>
</gene>
<reference evidence="2 3" key="2">
    <citation type="journal article" date="2017" name="Front. Plant Sci.">
        <title>Gene Classification and Mining of Molecular Markers Useful in Red Clover (Trifolium pratense) Breeding.</title>
        <authorList>
            <person name="Istvanek J."/>
            <person name="Dluhosova J."/>
            <person name="Dluhos P."/>
            <person name="Patkova L."/>
            <person name="Nedelnik J."/>
            <person name="Repkova J."/>
        </authorList>
    </citation>
    <scope>NUCLEOTIDE SEQUENCE [LARGE SCALE GENOMIC DNA]</scope>
    <source>
        <strain evidence="3">cv. Tatra</strain>
        <tissue evidence="2">Young leaves</tissue>
    </source>
</reference>